<reference evidence="2 3" key="1">
    <citation type="journal article" date="2018" name="Sci. Data">
        <title>The draft genome sequence of cork oak.</title>
        <authorList>
            <person name="Ramos A.M."/>
            <person name="Usie A."/>
            <person name="Barbosa P."/>
            <person name="Barros P.M."/>
            <person name="Capote T."/>
            <person name="Chaves I."/>
            <person name="Simoes F."/>
            <person name="Abreu I."/>
            <person name="Carrasquinho I."/>
            <person name="Faro C."/>
            <person name="Guimaraes J.B."/>
            <person name="Mendonca D."/>
            <person name="Nobrega F."/>
            <person name="Rodrigues L."/>
            <person name="Saibo N.J.M."/>
            <person name="Varela M.C."/>
            <person name="Egas C."/>
            <person name="Matos J."/>
            <person name="Miguel C.M."/>
            <person name="Oliveira M.M."/>
            <person name="Ricardo C.P."/>
            <person name="Goncalves S."/>
        </authorList>
    </citation>
    <scope>NUCLEOTIDE SEQUENCE [LARGE SCALE GENOMIC DNA]</scope>
    <source>
        <strain evidence="3">cv. HL8</strain>
    </source>
</reference>
<evidence type="ECO:0008006" key="4">
    <source>
        <dbReference type="Google" id="ProtNLM"/>
    </source>
</evidence>
<dbReference type="Proteomes" id="UP000237347">
    <property type="component" value="Unassembled WGS sequence"/>
</dbReference>
<name>A0AAW0KWT6_QUESU</name>
<dbReference type="PANTHER" id="PTHR47382:SF3">
    <property type="entry name" value="ADENINE NUCLEOTIDE ALPHA HYDROLASES-LIKE SUPERFAMILY PROTEIN"/>
    <property type="match status" value="1"/>
</dbReference>
<sequence length="224" mass="25358">MSVSSTENDEHSLAKGNTSTRSSPSEMDMEEETPSELFEINQDVLRASMVEEHEHEGSLFSFDFQNWNDRVFVAVGAAEESSSSMDALEWTLRHVVTPSTTVLLTHVFPVIRFIPSPLGMIPRQQVKPEMVQEYVTQERAKRKKLLQDSNIAKAIVEIIPILKIRKLLFCYSNLKGNRSQGEEVEVGLLRGEGEEAGLLIGSFRMHWIPVMLRSSVKGRKLLTR</sequence>
<dbReference type="InterPro" id="IPR014729">
    <property type="entry name" value="Rossmann-like_a/b/a_fold"/>
</dbReference>
<proteinExistence type="predicted"/>
<accession>A0AAW0KWT6</accession>
<gene>
    <name evidence="2" type="ORF">CFP56_012900</name>
</gene>
<protein>
    <recommendedName>
        <fullName evidence="4">UspA domain-containing protein</fullName>
    </recommendedName>
</protein>
<comment type="caution">
    <text evidence="2">The sequence shown here is derived from an EMBL/GenBank/DDBJ whole genome shotgun (WGS) entry which is preliminary data.</text>
</comment>
<evidence type="ECO:0000256" key="1">
    <source>
        <dbReference type="SAM" id="MobiDB-lite"/>
    </source>
</evidence>
<evidence type="ECO:0000313" key="3">
    <source>
        <dbReference type="Proteomes" id="UP000237347"/>
    </source>
</evidence>
<keyword evidence="3" id="KW-1185">Reference proteome</keyword>
<evidence type="ECO:0000313" key="2">
    <source>
        <dbReference type="EMBL" id="KAK7843136.1"/>
    </source>
</evidence>
<dbReference type="AlphaFoldDB" id="A0AAW0KWT6"/>
<feature type="region of interest" description="Disordered" evidence="1">
    <location>
        <begin position="1"/>
        <end position="35"/>
    </location>
</feature>
<dbReference type="EMBL" id="PKMF04000209">
    <property type="protein sequence ID" value="KAK7843136.1"/>
    <property type="molecule type" value="Genomic_DNA"/>
</dbReference>
<dbReference type="PANTHER" id="PTHR47382">
    <property type="entry name" value="U-BOX DOMAIN-CONTAINING PROTEIN 52-LIKE"/>
    <property type="match status" value="1"/>
</dbReference>
<feature type="compositionally biased region" description="Polar residues" evidence="1">
    <location>
        <begin position="15"/>
        <end position="25"/>
    </location>
</feature>
<organism evidence="2 3">
    <name type="scientific">Quercus suber</name>
    <name type="common">Cork oak</name>
    <dbReference type="NCBI Taxonomy" id="58331"/>
    <lineage>
        <taxon>Eukaryota</taxon>
        <taxon>Viridiplantae</taxon>
        <taxon>Streptophyta</taxon>
        <taxon>Embryophyta</taxon>
        <taxon>Tracheophyta</taxon>
        <taxon>Spermatophyta</taxon>
        <taxon>Magnoliopsida</taxon>
        <taxon>eudicotyledons</taxon>
        <taxon>Gunneridae</taxon>
        <taxon>Pentapetalae</taxon>
        <taxon>rosids</taxon>
        <taxon>fabids</taxon>
        <taxon>Fagales</taxon>
        <taxon>Fagaceae</taxon>
        <taxon>Quercus</taxon>
    </lineage>
</organism>
<dbReference type="Gene3D" id="3.40.50.620">
    <property type="entry name" value="HUPs"/>
    <property type="match status" value="1"/>
</dbReference>